<dbReference type="PANTHER" id="PTHR48081:SF33">
    <property type="entry name" value="KYNURENINE FORMAMIDASE"/>
    <property type="match status" value="1"/>
</dbReference>
<organism evidence="4 5">
    <name type="scientific">Parvularcula lutaonensis</name>
    <dbReference type="NCBI Taxonomy" id="491923"/>
    <lineage>
        <taxon>Bacteria</taxon>
        <taxon>Pseudomonadati</taxon>
        <taxon>Pseudomonadota</taxon>
        <taxon>Alphaproteobacteria</taxon>
        <taxon>Parvularculales</taxon>
        <taxon>Parvularculaceae</taxon>
        <taxon>Parvularcula</taxon>
    </lineage>
</organism>
<evidence type="ECO:0000259" key="3">
    <source>
        <dbReference type="Pfam" id="PF20434"/>
    </source>
</evidence>
<evidence type="ECO:0000256" key="2">
    <source>
        <dbReference type="SAM" id="SignalP"/>
    </source>
</evidence>
<protein>
    <submittedName>
        <fullName evidence="4">Alpha/beta hydrolase</fullName>
    </submittedName>
</protein>
<evidence type="ECO:0000313" key="4">
    <source>
        <dbReference type="EMBL" id="MFC3303504.1"/>
    </source>
</evidence>
<dbReference type="GO" id="GO:0016787">
    <property type="term" value="F:hydrolase activity"/>
    <property type="evidence" value="ECO:0007669"/>
    <property type="project" value="UniProtKB-KW"/>
</dbReference>
<sequence>MLRAFVIALLVLVTPASAQELAAEIIERDQPYGSHPRQLIDVSARPLSTLKPALLIVHGGDWQTGDKRTAIAKTKYFLQEGFAVAAMNYRLFPEVTPRDQAQDVAAAAVWLAKNADRYGIDPRQIYLVGHGSGAHLVSLVGTDPSYLAKYGAVPSDLGGIIALDSPVYDVPTEIAETTLATQRGQVLRQVFTDNPSFWPGASPAYQTAKTRKLPPFFVVHTSGTPNAFRQAKPFASALRKEGGVAVLYEAVSRDPESVYRYFGGENDPMTKELINFIRREANIPVIRTRDPKGLELPPIPWLFAFEAPEEDANGRRITGTEITEIVTHEKRLFAGNGHTNETEESRRAQVMRLDSREEQWKLDFQMPLGFTRVASMAPVSFETDSLGRPIAKLDYLLVGATYERTDDRPLPAAVFIRTPSGNWTKQEIGELTGPVDAVHVESMTGWRDPQTKKDIVLVGASPAPLGITKGIYDPASVGGIRFDDEPEFTPREDERIRGFAACGGRMYAATDKMILRRRDGENASWQVLLDLEDLVATRPYLEQLDVYWQKNYAIGSFRCDRSQAKTTLAFTSLNRAFRYTPGEERPVVEMDIAQLLRRELGREPHYIQAQEATTIRRRGRDLEEWIGIEVYYDPDFLAARPVFPYWRTGFGKDAWYLVRTVVGGQTVYRLEEIYVPGTDPNQRPLARVTDFEMSPFEKDNAIYVGGFAPWFEKVSNTAWIARGEL</sequence>
<keyword evidence="2" id="KW-0732">Signal</keyword>
<feature type="chain" id="PRO_5045337246" evidence="2">
    <location>
        <begin position="19"/>
        <end position="725"/>
    </location>
</feature>
<evidence type="ECO:0000313" key="5">
    <source>
        <dbReference type="Proteomes" id="UP001595607"/>
    </source>
</evidence>
<accession>A0ABV7MDF4</accession>
<keyword evidence="1 4" id="KW-0378">Hydrolase</keyword>
<dbReference type="Proteomes" id="UP001595607">
    <property type="component" value="Unassembled WGS sequence"/>
</dbReference>
<reference evidence="5" key="1">
    <citation type="journal article" date="2019" name="Int. J. Syst. Evol. Microbiol.">
        <title>The Global Catalogue of Microorganisms (GCM) 10K type strain sequencing project: providing services to taxonomists for standard genome sequencing and annotation.</title>
        <authorList>
            <consortium name="The Broad Institute Genomics Platform"/>
            <consortium name="The Broad Institute Genome Sequencing Center for Infectious Disease"/>
            <person name="Wu L."/>
            <person name="Ma J."/>
        </authorList>
    </citation>
    <scope>NUCLEOTIDE SEQUENCE [LARGE SCALE GENOMIC DNA]</scope>
    <source>
        <strain evidence="5">KCTC 22245</strain>
    </source>
</reference>
<name>A0ABV7MDF4_9PROT</name>
<gene>
    <name evidence="4" type="ORF">ACFONP_12270</name>
</gene>
<dbReference type="InterPro" id="IPR049492">
    <property type="entry name" value="BD-FAE-like_dom"/>
</dbReference>
<dbReference type="InterPro" id="IPR050300">
    <property type="entry name" value="GDXG_lipolytic_enzyme"/>
</dbReference>
<feature type="domain" description="BD-FAE-like" evidence="3">
    <location>
        <begin position="51"/>
        <end position="221"/>
    </location>
</feature>
<dbReference type="Gene3D" id="3.40.50.1820">
    <property type="entry name" value="alpha/beta hydrolase"/>
    <property type="match status" value="1"/>
</dbReference>
<evidence type="ECO:0000256" key="1">
    <source>
        <dbReference type="ARBA" id="ARBA00022801"/>
    </source>
</evidence>
<proteinExistence type="predicted"/>
<dbReference type="SUPFAM" id="SSF53474">
    <property type="entry name" value="alpha/beta-Hydrolases"/>
    <property type="match status" value="1"/>
</dbReference>
<dbReference type="RefSeq" id="WP_189576142.1">
    <property type="nucleotide sequence ID" value="NZ_BMXU01000002.1"/>
</dbReference>
<keyword evidence="5" id="KW-1185">Reference proteome</keyword>
<dbReference type="PANTHER" id="PTHR48081">
    <property type="entry name" value="AB HYDROLASE SUPERFAMILY PROTEIN C4A8.06C"/>
    <property type="match status" value="1"/>
</dbReference>
<dbReference type="InterPro" id="IPR029058">
    <property type="entry name" value="AB_hydrolase_fold"/>
</dbReference>
<feature type="signal peptide" evidence="2">
    <location>
        <begin position="1"/>
        <end position="18"/>
    </location>
</feature>
<dbReference type="Pfam" id="PF20434">
    <property type="entry name" value="BD-FAE"/>
    <property type="match status" value="1"/>
</dbReference>
<dbReference type="EMBL" id="JBHRVA010000003">
    <property type="protein sequence ID" value="MFC3303504.1"/>
    <property type="molecule type" value="Genomic_DNA"/>
</dbReference>
<comment type="caution">
    <text evidence="4">The sequence shown here is derived from an EMBL/GenBank/DDBJ whole genome shotgun (WGS) entry which is preliminary data.</text>
</comment>